<dbReference type="Proteomes" id="UP000054279">
    <property type="component" value="Unassembled WGS sequence"/>
</dbReference>
<dbReference type="GO" id="GO:0004674">
    <property type="term" value="F:protein serine/threonine kinase activity"/>
    <property type="evidence" value="ECO:0007669"/>
    <property type="project" value="TreeGrafter"/>
</dbReference>
<name>A0A0C9U7K1_SPHS4</name>
<keyword evidence="1" id="KW-0344">Guanine-nucleotide releasing factor</keyword>
<evidence type="ECO:0008006" key="7">
    <source>
        <dbReference type="Google" id="ProtNLM"/>
    </source>
</evidence>
<dbReference type="CDD" id="cd21037">
    <property type="entry name" value="MLKL_NTD"/>
    <property type="match status" value="1"/>
</dbReference>
<dbReference type="InterPro" id="IPR008271">
    <property type="entry name" value="Ser/Thr_kinase_AS"/>
</dbReference>
<dbReference type="Pfam" id="PF00617">
    <property type="entry name" value="RasGEF"/>
    <property type="match status" value="1"/>
</dbReference>
<dbReference type="HOGENOM" id="CLU_265927_0_0_1"/>
<dbReference type="PROSITE" id="PS00108">
    <property type="entry name" value="PROTEIN_KINASE_ST"/>
    <property type="match status" value="1"/>
</dbReference>
<evidence type="ECO:0000259" key="4">
    <source>
        <dbReference type="PROSITE" id="PS50212"/>
    </source>
</evidence>
<feature type="domain" description="Protein kinase" evidence="3">
    <location>
        <begin position="957"/>
        <end position="1240"/>
    </location>
</feature>
<dbReference type="InterPro" id="IPR036964">
    <property type="entry name" value="RASGEF_cat_dom_sf"/>
</dbReference>
<sequence length="1249" mass="141200">MKLVGDLISALERVKIHDASCEEILRRCQRLVGSLEDAALHMEPDEALEANQVLSASLSVMIRRFNEWGNLTLVESFIRRAEIQTAVRSMIDDLLSTADRLQLTVGPGFRLSEAEITHLDIQDALQSQGILRYIAGRNEELKVLAEGTFTPSDCQNFALALQKHLRTEDTFRGERQKIGNALWKLMTWTKFAPPIPRLDVEVRRNQTDYLWETDYTDIFPGDWCGNPVSLTAIKSLEMSVKNRLELEARIDRLKRLRHNNIKAIWGYIYYEDLTLMVGPNMKHWDLATYLNSYDPPVDRLNLILNIGLGLDYLHRQSPPVLVGLFTPLGISISEKGKPCITDYGILSLVLQLGADDIFMDTPYNFRYLAPELISSAQSELTRPSDVYSFALLCLEILSGSPPYHDISDEQLISHVRIGVPPDRATSDLAGRWLSDDVWDLLLSCWSFDPTSRPEMASVVNTLRLIQRSRTDTTISLTIRPNRRMSSYSTPSLMLESDVTNRHLQVAPSGEIISGTLSGLVAKIMSDSSGLAVDPVANTFFYTFRAYTTAGALMNIVEAVFHQQFSSAKTVEDRIAICFNLLNFFEAWLKRDRSYIPSPAVTERMKSLVPIDSFNAPPTLVDKVAILIHMIDEWFGMWVSPPSVTVVERPERFMLGGKSPKTIAQALAYIQSDLFYDILPPDFVQWSNNFLSRSGRNGVAIFMTRSNQIGHWVLRSVLEANDLRRRAEIVEFFIHTAKECKDLGDYSSLGSIVTNLRSSYINCLTLTWKCIPSKVKELLLQMDSIFDPARNFSAYRKSFHQLTGPRIPFLGVHLLDIKMLFGVASTSSDGINPVVPFAKYQNLYRHILKLIMDPTHYDYYDGSCRTDLCGPLAEALKQVDVSDISLKDLQKRSANLVTAEKLSARHKIKLDRIWPDVKNSVDDSRSPSFERLEHGSDNEYSLKQLPQPVQDLSKQIVKLQEVSIARGGFCEVYLGEGTINGQVERVAMKLLRVSSKERSKVARAFYREVEHWVRVRHPYVLPFYGISEVEGRLFMISPWAEHGNALQYLQAHPNANRRKLLWQTSDALKYLHSGMDMPPMVHGDIKAENILISNSGDAMLADFGLARLIDKIATITATTTTFAGSARFMSPELIIPDQGGPGTGTLDDAPRTLQADVYAFGCLILQLFTEERPFNHLPLDPMVILAIARMEKPYAQSPGREAFSRGFDEDLWALSNKCWAFDADQRPKMSVVSEQLRQAMYRLQRINIII</sequence>
<dbReference type="InterPro" id="IPR000719">
    <property type="entry name" value="Prot_kinase_dom"/>
</dbReference>
<evidence type="ECO:0000259" key="3">
    <source>
        <dbReference type="PROSITE" id="PS50011"/>
    </source>
</evidence>
<dbReference type="InterPro" id="IPR011009">
    <property type="entry name" value="Kinase-like_dom_sf"/>
</dbReference>
<feature type="domain" description="N-terminal Ras-GEF" evidence="4">
    <location>
        <begin position="507"/>
        <end position="631"/>
    </location>
</feature>
<dbReference type="GO" id="GO:0005524">
    <property type="term" value="F:ATP binding"/>
    <property type="evidence" value="ECO:0007669"/>
    <property type="project" value="InterPro"/>
</dbReference>
<dbReference type="Pfam" id="PF00069">
    <property type="entry name" value="Pkinase"/>
    <property type="match status" value="1"/>
</dbReference>
<reference evidence="5 6" key="1">
    <citation type="submission" date="2014-06" db="EMBL/GenBank/DDBJ databases">
        <title>Evolutionary Origins and Diversification of the Mycorrhizal Mutualists.</title>
        <authorList>
            <consortium name="DOE Joint Genome Institute"/>
            <consortium name="Mycorrhizal Genomics Consortium"/>
            <person name="Kohler A."/>
            <person name="Kuo A."/>
            <person name="Nagy L.G."/>
            <person name="Floudas D."/>
            <person name="Copeland A."/>
            <person name="Barry K.W."/>
            <person name="Cichocki N."/>
            <person name="Veneault-Fourrey C."/>
            <person name="LaButti K."/>
            <person name="Lindquist E.A."/>
            <person name="Lipzen A."/>
            <person name="Lundell T."/>
            <person name="Morin E."/>
            <person name="Murat C."/>
            <person name="Riley R."/>
            <person name="Ohm R."/>
            <person name="Sun H."/>
            <person name="Tunlid A."/>
            <person name="Henrissat B."/>
            <person name="Grigoriev I.V."/>
            <person name="Hibbett D.S."/>
            <person name="Martin F."/>
        </authorList>
    </citation>
    <scope>NUCLEOTIDE SEQUENCE [LARGE SCALE GENOMIC DNA]</scope>
    <source>
        <strain evidence="5 6">SS14</strain>
    </source>
</reference>
<evidence type="ECO:0000259" key="2">
    <source>
        <dbReference type="PROSITE" id="PS50009"/>
    </source>
</evidence>
<evidence type="ECO:0000256" key="1">
    <source>
        <dbReference type="PROSITE-ProRule" id="PRU00168"/>
    </source>
</evidence>
<dbReference type="PANTHER" id="PTHR44329">
    <property type="entry name" value="SERINE/THREONINE-PROTEIN KINASE TNNI3K-RELATED"/>
    <property type="match status" value="1"/>
</dbReference>
<protein>
    <recommendedName>
        <fullName evidence="7">Non-specific serine/threonine protein kinase</fullName>
    </recommendedName>
</protein>
<dbReference type="OrthoDB" id="2791079at2759"/>
<evidence type="ECO:0000313" key="5">
    <source>
        <dbReference type="EMBL" id="KIJ38918.1"/>
    </source>
</evidence>
<dbReference type="AlphaFoldDB" id="A0A0C9U7K1"/>
<feature type="domain" description="Protein kinase" evidence="3">
    <location>
        <begin position="204"/>
        <end position="464"/>
    </location>
</feature>
<dbReference type="PROSITE" id="PS50212">
    <property type="entry name" value="RASGEF_NTER"/>
    <property type="match status" value="1"/>
</dbReference>
<dbReference type="Gene3D" id="1.10.510.10">
    <property type="entry name" value="Transferase(Phosphotransferase) domain 1"/>
    <property type="match status" value="2"/>
</dbReference>
<dbReference type="EMBL" id="KN837156">
    <property type="protein sequence ID" value="KIJ38918.1"/>
    <property type="molecule type" value="Genomic_DNA"/>
</dbReference>
<dbReference type="InterPro" id="IPR059179">
    <property type="entry name" value="MLKL-like_MCAfunc"/>
</dbReference>
<dbReference type="PROSITE" id="PS50011">
    <property type="entry name" value="PROTEIN_KINASE_DOM"/>
    <property type="match status" value="2"/>
</dbReference>
<dbReference type="InterPro" id="IPR051681">
    <property type="entry name" value="Ser/Thr_Kinases-Pseudokinases"/>
</dbReference>
<keyword evidence="6" id="KW-1185">Reference proteome</keyword>
<dbReference type="PANTHER" id="PTHR44329:SF214">
    <property type="entry name" value="PROTEIN KINASE DOMAIN-CONTAINING PROTEIN"/>
    <property type="match status" value="1"/>
</dbReference>
<dbReference type="InterPro" id="IPR001245">
    <property type="entry name" value="Ser-Thr/Tyr_kinase_cat_dom"/>
</dbReference>
<dbReference type="SMART" id="SM00147">
    <property type="entry name" value="RasGEF"/>
    <property type="match status" value="1"/>
</dbReference>
<dbReference type="GO" id="GO:0005085">
    <property type="term" value="F:guanyl-nucleotide exchange factor activity"/>
    <property type="evidence" value="ECO:0007669"/>
    <property type="project" value="UniProtKB-KW"/>
</dbReference>
<dbReference type="SUPFAM" id="SSF56112">
    <property type="entry name" value="Protein kinase-like (PK-like)"/>
    <property type="match status" value="2"/>
</dbReference>
<dbReference type="SUPFAM" id="SSF48366">
    <property type="entry name" value="Ras GEF"/>
    <property type="match status" value="1"/>
</dbReference>
<dbReference type="Gene3D" id="1.10.840.10">
    <property type="entry name" value="Ras guanine-nucleotide exchange factors catalytic domain"/>
    <property type="match status" value="1"/>
</dbReference>
<gene>
    <name evidence="5" type="ORF">M422DRAFT_231000</name>
</gene>
<dbReference type="Gene3D" id="1.20.870.10">
    <property type="entry name" value="Son of sevenless (SoS) protein Chain: S domain 1"/>
    <property type="match status" value="1"/>
</dbReference>
<dbReference type="SMART" id="SM00220">
    <property type="entry name" value="S_TKc"/>
    <property type="match status" value="1"/>
</dbReference>
<dbReference type="InterPro" id="IPR023578">
    <property type="entry name" value="Ras_GEF_dom_sf"/>
</dbReference>
<dbReference type="InterPro" id="IPR001895">
    <property type="entry name" value="RASGEF_cat_dom"/>
</dbReference>
<proteinExistence type="predicted"/>
<feature type="domain" description="Ras-GEF" evidence="2">
    <location>
        <begin position="658"/>
        <end position="890"/>
    </location>
</feature>
<dbReference type="Pfam" id="PF07714">
    <property type="entry name" value="PK_Tyr_Ser-Thr"/>
    <property type="match status" value="1"/>
</dbReference>
<dbReference type="InterPro" id="IPR000651">
    <property type="entry name" value="Ras-like_Gua-exchang_fac_N"/>
</dbReference>
<organism evidence="5 6">
    <name type="scientific">Sphaerobolus stellatus (strain SS14)</name>
    <dbReference type="NCBI Taxonomy" id="990650"/>
    <lineage>
        <taxon>Eukaryota</taxon>
        <taxon>Fungi</taxon>
        <taxon>Dikarya</taxon>
        <taxon>Basidiomycota</taxon>
        <taxon>Agaricomycotina</taxon>
        <taxon>Agaricomycetes</taxon>
        <taxon>Phallomycetidae</taxon>
        <taxon>Geastrales</taxon>
        <taxon>Sphaerobolaceae</taxon>
        <taxon>Sphaerobolus</taxon>
    </lineage>
</organism>
<accession>A0A0C9U7K1</accession>
<dbReference type="PROSITE" id="PS50009">
    <property type="entry name" value="RASGEF_CAT"/>
    <property type="match status" value="1"/>
</dbReference>
<dbReference type="GO" id="GO:0007264">
    <property type="term" value="P:small GTPase-mediated signal transduction"/>
    <property type="evidence" value="ECO:0007669"/>
    <property type="project" value="InterPro"/>
</dbReference>
<evidence type="ECO:0000313" key="6">
    <source>
        <dbReference type="Proteomes" id="UP000054279"/>
    </source>
</evidence>